<feature type="region of interest" description="Disordered" evidence="7">
    <location>
        <begin position="1"/>
        <end position="71"/>
    </location>
</feature>
<evidence type="ECO:0000256" key="8">
    <source>
        <dbReference type="SAM" id="Phobius"/>
    </source>
</evidence>
<keyword evidence="10" id="KW-1185">Reference proteome</keyword>
<comment type="similarity">
    <text evidence="2">Belongs to the INSIG family.</text>
</comment>
<protein>
    <submittedName>
        <fullName evidence="9">Uncharacterized protein</fullName>
    </submittedName>
</protein>
<name>A0AAE0WU17_9PEZI</name>
<evidence type="ECO:0000256" key="6">
    <source>
        <dbReference type="ARBA" id="ARBA00023136"/>
    </source>
</evidence>
<organism evidence="9 10">
    <name type="scientific">Recurvomyces mirabilis</name>
    <dbReference type="NCBI Taxonomy" id="574656"/>
    <lineage>
        <taxon>Eukaryota</taxon>
        <taxon>Fungi</taxon>
        <taxon>Dikarya</taxon>
        <taxon>Ascomycota</taxon>
        <taxon>Pezizomycotina</taxon>
        <taxon>Dothideomycetes</taxon>
        <taxon>Dothideomycetidae</taxon>
        <taxon>Mycosphaerellales</taxon>
        <taxon>Teratosphaeriaceae</taxon>
        <taxon>Recurvomyces</taxon>
    </lineage>
</organism>
<feature type="transmembrane region" description="Helical" evidence="8">
    <location>
        <begin position="371"/>
        <end position="389"/>
    </location>
</feature>
<evidence type="ECO:0000313" key="10">
    <source>
        <dbReference type="Proteomes" id="UP001274830"/>
    </source>
</evidence>
<keyword evidence="4" id="KW-0256">Endoplasmic reticulum</keyword>
<feature type="region of interest" description="Disordered" evidence="7">
    <location>
        <begin position="90"/>
        <end position="151"/>
    </location>
</feature>
<dbReference type="Pfam" id="PF07281">
    <property type="entry name" value="INSIG"/>
    <property type="match status" value="1"/>
</dbReference>
<evidence type="ECO:0000256" key="5">
    <source>
        <dbReference type="ARBA" id="ARBA00022989"/>
    </source>
</evidence>
<sequence length="398" mass="42519">MSHPASHNSSTITSDDESEPMMLKTRPRNKPLDLTSAPSSTPSSPSEPTSSQTLGPGTAAPTEGSGTPARTKSILNLTSSTLFGIYQPTGYATDREEPSTPWGTGAETPVDTSPKASFDFTRTKLPDVSEKRTSNGHLKRRRRSTITPATAHRRPRRGFKRYFVPLAARLFTLFGIGALYGVLISHLHDKQEIAPVKVEGVNRQSGWYLVTWGIAGVLLGEALPWVDRWWSASSDDSDIEDMDAQPRQSGRGSGDWLDVVRAIGAFVGVAFAIRKTPWHSTLQLSLTLALANPALWYLLDRSPAGFAMSTLVSFVGTAVLLGINPAMVPSPPAQTQAFAGADGGIGSNGTMGISANDALVLGVFSQESVGVATWIASVLFVSAVCFGNIGRRLLPRDV</sequence>
<dbReference type="InterPro" id="IPR025929">
    <property type="entry name" value="INSIG_fam"/>
</dbReference>
<dbReference type="GO" id="GO:0005789">
    <property type="term" value="C:endoplasmic reticulum membrane"/>
    <property type="evidence" value="ECO:0007669"/>
    <property type="project" value="UniProtKB-SubCell"/>
</dbReference>
<comment type="subcellular location">
    <subcellularLocation>
        <location evidence="1">Endoplasmic reticulum membrane</location>
        <topology evidence="1">Multi-pass membrane protein</topology>
    </subcellularLocation>
</comment>
<comment type="caution">
    <text evidence="9">The sequence shown here is derived from an EMBL/GenBank/DDBJ whole genome shotgun (WGS) entry which is preliminary data.</text>
</comment>
<dbReference type="EMBL" id="JAUTXT010000006">
    <property type="protein sequence ID" value="KAK3677769.1"/>
    <property type="molecule type" value="Genomic_DNA"/>
</dbReference>
<evidence type="ECO:0000256" key="4">
    <source>
        <dbReference type="ARBA" id="ARBA00022824"/>
    </source>
</evidence>
<evidence type="ECO:0000256" key="7">
    <source>
        <dbReference type="SAM" id="MobiDB-lite"/>
    </source>
</evidence>
<reference evidence="9" key="1">
    <citation type="submission" date="2023-07" db="EMBL/GenBank/DDBJ databases">
        <title>Black Yeasts Isolated from many extreme environments.</title>
        <authorList>
            <person name="Coleine C."/>
            <person name="Stajich J.E."/>
            <person name="Selbmann L."/>
        </authorList>
    </citation>
    <scope>NUCLEOTIDE SEQUENCE</scope>
    <source>
        <strain evidence="9">CCFEE 5485</strain>
    </source>
</reference>
<dbReference type="GO" id="GO:0016126">
    <property type="term" value="P:sterol biosynthetic process"/>
    <property type="evidence" value="ECO:0007669"/>
    <property type="project" value="TreeGrafter"/>
</dbReference>
<evidence type="ECO:0000256" key="3">
    <source>
        <dbReference type="ARBA" id="ARBA00022692"/>
    </source>
</evidence>
<feature type="compositionally biased region" description="Low complexity" evidence="7">
    <location>
        <begin position="35"/>
        <end position="53"/>
    </location>
</feature>
<keyword evidence="6 8" id="KW-0472">Membrane</keyword>
<feature type="transmembrane region" description="Helical" evidence="8">
    <location>
        <begin position="306"/>
        <end position="323"/>
    </location>
</feature>
<dbReference type="PANTHER" id="PTHR15301:SF3">
    <property type="entry name" value="PROTEIN NSG1-RELATED"/>
    <property type="match status" value="1"/>
</dbReference>
<evidence type="ECO:0000313" key="9">
    <source>
        <dbReference type="EMBL" id="KAK3677769.1"/>
    </source>
</evidence>
<accession>A0AAE0WU17</accession>
<evidence type="ECO:0000256" key="2">
    <source>
        <dbReference type="ARBA" id="ARBA00007475"/>
    </source>
</evidence>
<dbReference type="PANTHER" id="PTHR15301">
    <property type="entry name" value="INSULIN-INDUCED GENE 1"/>
    <property type="match status" value="1"/>
</dbReference>
<dbReference type="Proteomes" id="UP001274830">
    <property type="component" value="Unassembled WGS sequence"/>
</dbReference>
<dbReference type="AlphaFoldDB" id="A0AAE0WU17"/>
<keyword evidence="5 8" id="KW-1133">Transmembrane helix</keyword>
<feature type="compositionally biased region" description="Basic and acidic residues" evidence="7">
    <location>
        <begin position="121"/>
        <end position="133"/>
    </location>
</feature>
<feature type="transmembrane region" description="Helical" evidence="8">
    <location>
        <begin position="162"/>
        <end position="187"/>
    </location>
</feature>
<proteinExistence type="inferred from homology"/>
<evidence type="ECO:0000256" key="1">
    <source>
        <dbReference type="ARBA" id="ARBA00004477"/>
    </source>
</evidence>
<keyword evidence="3 8" id="KW-0812">Transmembrane</keyword>
<gene>
    <name evidence="9" type="ORF">LTR78_002619</name>
</gene>
<feature type="compositionally biased region" description="Polar residues" evidence="7">
    <location>
        <begin position="1"/>
        <end position="13"/>
    </location>
</feature>
<feature type="transmembrane region" description="Helical" evidence="8">
    <location>
        <begin position="207"/>
        <end position="226"/>
    </location>
</feature>